<feature type="region of interest" description="Disordered" evidence="1">
    <location>
        <begin position="90"/>
        <end position="130"/>
    </location>
</feature>
<organism evidence="2 3">
    <name type="scientific">Riccia sorocarpa</name>
    <dbReference type="NCBI Taxonomy" id="122646"/>
    <lineage>
        <taxon>Eukaryota</taxon>
        <taxon>Viridiplantae</taxon>
        <taxon>Streptophyta</taxon>
        <taxon>Embryophyta</taxon>
        <taxon>Marchantiophyta</taxon>
        <taxon>Marchantiopsida</taxon>
        <taxon>Marchantiidae</taxon>
        <taxon>Marchantiales</taxon>
        <taxon>Ricciaceae</taxon>
        <taxon>Riccia</taxon>
    </lineage>
</organism>
<feature type="region of interest" description="Disordered" evidence="1">
    <location>
        <begin position="156"/>
        <end position="177"/>
    </location>
</feature>
<reference evidence="2 3" key="1">
    <citation type="submission" date="2024-09" db="EMBL/GenBank/DDBJ databases">
        <title>Chromosome-scale assembly of Riccia sorocarpa.</title>
        <authorList>
            <person name="Paukszto L."/>
        </authorList>
    </citation>
    <scope>NUCLEOTIDE SEQUENCE [LARGE SCALE GENOMIC DNA]</scope>
    <source>
        <strain evidence="2">LP-2024</strain>
        <tissue evidence="2">Aerial parts of the thallus</tissue>
    </source>
</reference>
<accession>A0ABD3GXV6</accession>
<gene>
    <name evidence="2" type="ORF">R1sor_000967</name>
</gene>
<dbReference type="EMBL" id="JBJQOH010000006">
    <property type="protein sequence ID" value="KAL3682945.1"/>
    <property type="molecule type" value="Genomic_DNA"/>
</dbReference>
<evidence type="ECO:0000313" key="3">
    <source>
        <dbReference type="Proteomes" id="UP001633002"/>
    </source>
</evidence>
<sequence length="222" mass="25096">MSEKLTSGLINLQGKRTSERRLSLLQRSLDLGDYIKRPRRNINMVNTGRNQTPMASASFFRDNRTVPGHTNVRRGDLFGDQEHQHSDARGVILHNNDTFEASPASGARPGRSPDRNSPSQQGPGQNENRVEEDFGIPAHENHSQGQYQADDNDFNIEESHGTASESDAPQGLETEDERVNRRWLRSMRKEVTLAFEKLHDYEDENAEEEVIVEHALLSSSSF</sequence>
<keyword evidence="3" id="KW-1185">Reference proteome</keyword>
<feature type="compositionally biased region" description="Polar residues" evidence="1">
    <location>
        <begin position="115"/>
        <end position="127"/>
    </location>
</feature>
<protein>
    <submittedName>
        <fullName evidence="2">Uncharacterized protein</fullName>
    </submittedName>
</protein>
<dbReference type="Proteomes" id="UP001633002">
    <property type="component" value="Unassembled WGS sequence"/>
</dbReference>
<name>A0ABD3GXV6_9MARC</name>
<proteinExistence type="predicted"/>
<comment type="caution">
    <text evidence="2">The sequence shown here is derived from an EMBL/GenBank/DDBJ whole genome shotgun (WGS) entry which is preliminary data.</text>
</comment>
<dbReference type="AlphaFoldDB" id="A0ABD3GXV6"/>
<evidence type="ECO:0000256" key="1">
    <source>
        <dbReference type="SAM" id="MobiDB-lite"/>
    </source>
</evidence>
<evidence type="ECO:0000313" key="2">
    <source>
        <dbReference type="EMBL" id="KAL3682945.1"/>
    </source>
</evidence>